<reference evidence="1" key="1">
    <citation type="submission" date="2022-03" db="EMBL/GenBank/DDBJ databases">
        <authorList>
            <person name="Brunel B."/>
        </authorList>
    </citation>
    <scope>NUCLEOTIDE SEQUENCE</scope>
    <source>
        <strain evidence="1">STM4922sample</strain>
    </source>
</reference>
<proteinExistence type="predicted"/>
<dbReference type="Proteomes" id="UP001152604">
    <property type="component" value="Unassembled WGS sequence"/>
</dbReference>
<dbReference type="InterPro" id="IPR025833">
    <property type="entry name" value="GDYXXLXY"/>
</dbReference>
<gene>
    <name evidence="1" type="ORF">MES4922_250069</name>
</gene>
<comment type="caution">
    <text evidence="1">The sequence shown here is derived from an EMBL/GenBank/DDBJ whole genome shotgun (WGS) entry which is preliminary data.</text>
</comment>
<dbReference type="Pfam" id="PF14345">
    <property type="entry name" value="GDYXXLXY"/>
    <property type="match status" value="1"/>
</dbReference>
<name>A0ABM9DWH3_9HYPH</name>
<accession>A0ABM9DWH3</accession>
<sequence>MMTGKRLIISALVLALVQIGFLSWIIAGRAAILRDGKQVLLRVEPIDPRDLLRGDYIVLSYDISRLPVKLIANIPAGKLASDDTPIVVRLKRDADGNWGATTAWFGQAPAPAASDEVDIVGHVSEGWDLSAATTIAPDYGIERFYLPEGEGMAIQNDMRVRPFGVRVAIAADGAAQIKALMDGYKTLFEEPLFRIGPDELGNRGRLGQHQT</sequence>
<organism evidence="1 2">
    <name type="scientific">Mesorhizobium ventifaucium</name>
    <dbReference type="NCBI Taxonomy" id="666020"/>
    <lineage>
        <taxon>Bacteria</taxon>
        <taxon>Pseudomonadati</taxon>
        <taxon>Pseudomonadota</taxon>
        <taxon>Alphaproteobacteria</taxon>
        <taxon>Hyphomicrobiales</taxon>
        <taxon>Phyllobacteriaceae</taxon>
        <taxon>Mesorhizobium</taxon>
    </lineage>
</organism>
<keyword evidence="2" id="KW-1185">Reference proteome</keyword>
<dbReference type="RefSeq" id="WP_254025499.1">
    <property type="nucleotide sequence ID" value="NZ_CAKXZS010000018.1"/>
</dbReference>
<evidence type="ECO:0000313" key="1">
    <source>
        <dbReference type="EMBL" id="CAH2400571.1"/>
    </source>
</evidence>
<evidence type="ECO:0000313" key="2">
    <source>
        <dbReference type="Proteomes" id="UP001152604"/>
    </source>
</evidence>
<protein>
    <submittedName>
        <fullName evidence="1">Membrane protein</fullName>
    </submittedName>
</protein>
<dbReference type="EMBL" id="CAKXZS010000018">
    <property type="protein sequence ID" value="CAH2400571.1"/>
    <property type="molecule type" value="Genomic_DNA"/>
</dbReference>